<dbReference type="Proteomes" id="UP000504624">
    <property type="component" value="Unplaced"/>
</dbReference>
<dbReference type="OrthoDB" id="205623at2759"/>
<feature type="domain" description="Sulfotransferase" evidence="4">
    <location>
        <begin position="90"/>
        <end position="177"/>
    </location>
</feature>
<dbReference type="Gene3D" id="3.40.50.300">
    <property type="entry name" value="P-loop containing nucleotide triphosphate hydrolases"/>
    <property type="match status" value="1"/>
</dbReference>
<comment type="similarity">
    <text evidence="1 3">Belongs to the sulfotransferase 1 family.</text>
</comment>
<organism evidence="5 6">
    <name type="scientific">Lepidothrix coronata</name>
    <name type="common">blue-crowned manakin</name>
    <dbReference type="NCBI Taxonomy" id="321398"/>
    <lineage>
        <taxon>Eukaryota</taxon>
        <taxon>Metazoa</taxon>
        <taxon>Chordata</taxon>
        <taxon>Craniata</taxon>
        <taxon>Vertebrata</taxon>
        <taxon>Euteleostomi</taxon>
        <taxon>Archelosauria</taxon>
        <taxon>Archosauria</taxon>
        <taxon>Dinosauria</taxon>
        <taxon>Saurischia</taxon>
        <taxon>Theropoda</taxon>
        <taxon>Coelurosauria</taxon>
        <taxon>Aves</taxon>
        <taxon>Neognathae</taxon>
        <taxon>Neoaves</taxon>
        <taxon>Telluraves</taxon>
        <taxon>Australaves</taxon>
        <taxon>Passeriformes</taxon>
        <taxon>Pipridae</taxon>
        <taxon>Lepidothrix</taxon>
    </lineage>
</organism>
<sequence>LTPHGLGLVHGWHHRCQDGILLGNRRCPWHRNDPSPSLAPPTVLLGEGLQDYLHGPQPQGCCHVLLLLLPDGHYTLTLAHWLSSRRPSWLAKDPRQEVKKILQFLGKEVAEGTVERILHNTTFRAMKKNPAANYETMPSALMDHSLSPFLHKRICGDWKNHFTVAQNEHFDQHYHGRLRPPLPDGDVRGSSPFPGGLCFSLLPWCGWWVQVEHPCTDLLFPLQ</sequence>
<evidence type="ECO:0000259" key="4">
    <source>
        <dbReference type="Pfam" id="PF00685"/>
    </source>
</evidence>
<name>A0A6J0GH95_9PASS</name>
<dbReference type="SUPFAM" id="SSF52540">
    <property type="entry name" value="P-loop containing nucleoside triphosphate hydrolases"/>
    <property type="match status" value="1"/>
</dbReference>
<accession>A0A6J0GH95</accession>
<feature type="non-terminal residue" evidence="6">
    <location>
        <position position="1"/>
    </location>
</feature>
<keyword evidence="5" id="KW-1185">Reference proteome</keyword>
<dbReference type="PANTHER" id="PTHR11783">
    <property type="entry name" value="SULFOTRANSFERASE SULT"/>
    <property type="match status" value="1"/>
</dbReference>
<dbReference type="RefSeq" id="XP_017661266.1">
    <property type="nucleotide sequence ID" value="XM_017805777.1"/>
</dbReference>
<gene>
    <name evidence="6" type="primary">LOC108492919</name>
</gene>
<dbReference type="InterPro" id="IPR027417">
    <property type="entry name" value="P-loop_NTPase"/>
</dbReference>
<keyword evidence="2 3" id="KW-0808">Transferase</keyword>
<dbReference type="Pfam" id="PF00685">
    <property type="entry name" value="Sulfotransfer_1"/>
    <property type="match status" value="1"/>
</dbReference>
<dbReference type="GeneID" id="108492919"/>
<evidence type="ECO:0000256" key="2">
    <source>
        <dbReference type="ARBA" id="ARBA00022679"/>
    </source>
</evidence>
<proteinExistence type="inferred from homology"/>
<protein>
    <recommendedName>
        <fullName evidence="3">Sulfotransferase</fullName>
        <ecNumber evidence="3">2.8.2.-</ecNumber>
    </recommendedName>
</protein>
<evidence type="ECO:0000256" key="1">
    <source>
        <dbReference type="ARBA" id="ARBA00005771"/>
    </source>
</evidence>
<dbReference type="InterPro" id="IPR000863">
    <property type="entry name" value="Sulfotransferase_dom"/>
</dbReference>
<evidence type="ECO:0000256" key="3">
    <source>
        <dbReference type="RuleBase" id="RU361155"/>
    </source>
</evidence>
<evidence type="ECO:0000313" key="6">
    <source>
        <dbReference type="RefSeq" id="XP_017661266.1"/>
    </source>
</evidence>
<dbReference type="GO" id="GO:0008146">
    <property type="term" value="F:sulfotransferase activity"/>
    <property type="evidence" value="ECO:0007669"/>
    <property type="project" value="InterPro"/>
</dbReference>
<dbReference type="AlphaFoldDB" id="A0A6J0GH95"/>
<reference evidence="6" key="1">
    <citation type="submission" date="2025-08" db="UniProtKB">
        <authorList>
            <consortium name="RefSeq"/>
        </authorList>
    </citation>
    <scope>IDENTIFICATION</scope>
</reference>
<dbReference type="EC" id="2.8.2.-" evidence="3"/>
<evidence type="ECO:0000313" key="5">
    <source>
        <dbReference type="Proteomes" id="UP000504624"/>
    </source>
</evidence>